<protein>
    <submittedName>
        <fullName evidence="1">Uncharacterized protein</fullName>
    </submittedName>
</protein>
<dbReference type="EMBL" id="BMAW01019619">
    <property type="protein sequence ID" value="GFT64403.1"/>
    <property type="molecule type" value="Genomic_DNA"/>
</dbReference>
<reference evidence="1" key="1">
    <citation type="submission" date="2020-08" db="EMBL/GenBank/DDBJ databases">
        <title>Multicomponent nature underlies the extraordinary mechanical properties of spider dragline silk.</title>
        <authorList>
            <person name="Kono N."/>
            <person name="Nakamura H."/>
            <person name="Mori M."/>
            <person name="Yoshida Y."/>
            <person name="Ohtoshi R."/>
            <person name="Malay A.D."/>
            <person name="Moran D.A.P."/>
            <person name="Tomita M."/>
            <person name="Numata K."/>
            <person name="Arakawa K."/>
        </authorList>
    </citation>
    <scope>NUCLEOTIDE SEQUENCE</scope>
</reference>
<name>A0A8X6PCY9_NEPPI</name>
<dbReference type="Proteomes" id="UP000887013">
    <property type="component" value="Unassembled WGS sequence"/>
</dbReference>
<keyword evidence="2" id="KW-1185">Reference proteome</keyword>
<dbReference type="AlphaFoldDB" id="A0A8X6PCY9"/>
<sequence>MFATILNVKHEYPQSYTYCMDAAWYGLATWLTAMVENLLLEKTKCCSLKYCAFAEVNAAMAWLLRDEEKVCFCWKRPACILQAMFL</sequence>
<organism evidence="1 2">
    <name type="scientific">Nephila pilipes</name>
    <name type="common">Giant wood spider</name>
    <name type="synonym">Nephila maculata</name>
    <dbReference type="NCBI Taxonomy" id="299642"/>
    <lineage>
        <taxon>Eukaryota</taxon>
        <taxon>Metazoa</taxon>
        <taxon>Ecdysozoa</taxon>
        <taxon>Arthropoda</taxon>
        <taxon>Chelicerata</taxon>
        <taxon>Arachnida</taxon>
        <taxon>Araneae</taxon>
        <taxon>Araneomorphae</taxon>
        <taxon>Entelegynae</taxon>
        <taxon>Araneoidea</taxon>
        <taxon>Nephilidae</taxon>
        <taxon>Nephila</taxon>
    </lineage>
</organism>
<comment type="caution">
    <text evidence="1">The sequence shown here is derived from an EMBL/GenBank/DDBJ whole genome shotgun (WGS) entry which is preliminary data.</text>
</comment>
<gene>
    <name evidence="1" type="ORF">NPIL_162671</name>
</gene>
<evidence type="ECO:0000313" key="1">
    <source>
        <dbReference type="EMBL" id="GFT64403.1"/>
    </source>
</evidence>
<proteinExistence type="predicted"/>
<evidence type="ECO:0000313" key="2">
    <source>
        <dbReference type="Proteomes" id="UP000887013"/>
    </source>
</evidence>
<accession>A0A8X6PCY9</accession>